<dbReference type="Pfam" id="PF00248">
    <property type="entry name" value="Aldo_ket_red"/>
    <property type="match status" value="1"/>
</dbReference>
<dbReference type="InterPro" id="IPR023210">
    <property type="entry name" value="NADP_OxRdtase_dom"/>
</dbReference>
<dbReference type="PANTHER" id="PTHR42686">
    <property type="entry name" value="GH17980P-RELATED"/>
    <property type="match status" value="1"/>
</dbReference>
<dbReference type="InterPro" id="IPR020471">
    <property type="entry name" value="AKR"/>
</dbReference>
<dbReference type="OrthoDB" id="9768851at2"/>
<dbReference type="EMBL" id="VKKG01000003">
    <property type="protein sequence ID" value="TRY18242.1"/>
    <property type="molecule type" value="Genomic_DNA"/>
</dbReference>
<protein>
    <submittedName>
        <fullName evidence="2">Aldo/keto reductase</fullName>
    </submittedName>
</protein>
<proteinExistence type="predicted"/>
<comment type="caution">
    <text evidence="2">The sequence shown here is derived from an EMBL/GenBank/DDBJ whole genome shotgun (WGS) entry which is preliminary data.</text>
</comment>
<dbReference type="InterPro" id="IPR044477">
    <property type="entry name" value="FDH-like"/>
</dbReference>
<organism evidence="2 3">
    <name type="scientific">Tessaracoccus rhinocerotis</name>
    <dbReference type="NCBI Taxonomy" id="1689449"/>
    <lineage>
        <taxon>Bacteria</taxon>
        <taxon>Bacillati</taxon>
        <taxon>Actinomycetota</taxon>
        <taxon>Actinomycetes</taxon>
        <taxon>Propionibacteriales</taxon>
        <taxon>Propionibacteriaceae</taxon>
        <taxon>Tessaracoccus</taxon>
    </lineage>
</organism>
<evidence type="ECO:0000313" key="3">
    <source>
        <dbReference type="Proteomes" id="UP000317638"/>
    </source>
</evidence>
<dbReference type="Proteomes" id="UP000317638">
    <property type="component" value="Unassembled WGS sequence"/>
</dbReference>
<gene>
    <name evidence="2" type="ORF">FOJ82_09385</name>
</gene>
<dbReference type="AlphaFoldDB" id="A0A553K0L6"/>
<dbReference type="SUPFAM" id="SSF51430">
    <property type="entry name" value="NAD(P)-linked oxidoreductase"/>
    <property type="match status" value="1"/>
</dbReference>
<dbReference type="CDD" id="cd19162">
    <property type="entry name" value="AKR_FDH"/>
    <property type="match status" value="1"/>
</dbReference>
<evidence type="ECO:0000259" key="1">
    <source>
        <dbReference type="Pfam" id="PF00248"/>
    </source>
</evidence>
<name>A0A553K0L6_9ACTN</name>
<dbReference type="InterPro" id="IPR036812">
    <property type="entry name" value="NAD(P)_OxRdtase_dom_sf"/>
</dbReference>
<dbReference type="RefSeq" id="WP_143938218.1">
    <property type="nucleotide sequence ID" value="NZ_VKKG01000003.1"/>
</dbReference>
<reference evidence="2 3" key="1">
    <citation type="submission" date="2019-07" db="EMBL/GenBank/DDBJ databases">
        <authorList>
            <person name="Zhou L.-Y."/>
        </authorList>
    </citation>
    <scope>NUCLEOTIDE SEQUENCE [LARGE SCALE GENOMIC DNA]</scope>
    <source>
        <strain evidence="2 3">YIM 101269</strain>
    </source>
</reference>
<accession>A0A553K0L6</accession>
<dbReference type="PANTHER" id="PTHR42686:SF1">
    <property type="entry name" value="GH17980P-RELATED"/>
    <property type="match status" value="1"/>
</dbReference>
<dbReference type="Gene3D" id="3.20.20.100">
    <property type="entry name" value="NADP-dependent oxidoreductase domain"/>
    <property type="match status" value="1"/>
</dbReference>
<dbReference type="GO" id="GO:0005829">
    <property type="term" value="C:cytosol"/>
    <property type="evidence" value="ECO:0007669"/>
    <property type="project" value="TreeGrafter"/>
</dbReference>
<sequence>MRTRKLRTGLGITELGLGTSQMGNLGQAITDEDAAATFQTAWEGGIRYFDTAPHYGLGLSEVRVGDLLRPVGRDQFVLSTKVGRLLEANPRTGEMDDEGFAVPASLRRRWDFSRDGVLRSVEESLARLGLERLDIVHLHDPDDHWEQASSEAVPALVELREQGVINAVGVGMNQSAMLTEFVRRTDVDLVMCANRYTLLEQPASADLLPLAAERGISVVVAGVFNSGLLATPRPAPGAHYDYRPAPPKLLDRVNALADICESHGVTLPTAALAFPLRHPVVAGVVIGVRSPQQCAAALAGHAATVPDALWAELAEAGFIRSEQA</sequence>
<keyword evidence="3" id="KW-1185">Reference proteome</keyword>
<evidence type="ECO:0000313" key="2">
    <source>
        <dbReference type="EMBL" id="TRY18242.1"/>
    </source>
</evidence>
<dbReference type="GO" id="GO:0016491">
    <property type="term" value="F:oxidoreductase activity"/>
    <property type="evidence" value="ECO:0007669"/>
    <property type="project" value="InterPro"/>
</dbReference>
<feature type="domain" description="NADP-dependent oxidoreductase" evidence="1">
    <location>
        <begin position="14"/>
        <end position="314"/>
    </location>
</feature>